<evidence type="ECO:0000256" key="3">
    <source>
        <dbReference type="ARBA" id="ARBA00022806"/>
    </source>
</evidence>
<reference evidence="6" key="1">
    <citation type="submission" date="2024-03" db="EMBL/GenBank/DDBJ databases">
        <authorList>
            <person name="Plomp N."/>
            <person name="Harmsen H.J."/>
        </authorList>
    </citation>
    <scope>NUCLEOTIDE SEQUENCE</scope>
    <source>
        <strain evidence="6">HTF-128</strain>
    </source>
</reference>
<dbReference type="Pfam" id="PF00580">
    <property type="entry name" value="UvrD-helicase"/>
    <property type="match status" value="1"/>
</dbReference>
<keyword evidence="4" id="KW-0067">ATP-binding</keyword>
<comment type="caution">
    <text evidence="6">The sequence shown here is derived from an EMBL/GenBank/DDBJ whole genome shotgun (WGS) entry which is preliminary data.</text>
</comment>
<keyword evidence="2" id="KW-0378">Hydrolase</keyword>
<organism evidence="6 7">
    <name type="scientific">Faecalibacterium wellingii</name>
    <dbReference type="NCBI Taxonomy" id="2929491"/>
    <lineage>
        <taxon>Bacteria</taxon>
        <taxon>Bacillati</taxon>
        <taxon>Bacillota</taxon>
        <taxon>Clostridia</taxon>
        <taxon>Eubacteriales</taxon>
        <taxon>Oscillospiraceae</taxon>
        <taxon>Faecalibacterium</taxon>
    </lineage>
</organism>
<dbReference type="AlphaFoldDB" id="A0AB35Y4A5"/>
<dbReference type="PANTHER" id="PTHR11070:SF2">
    <property type="entry name" value="ATP-DEPENDENT DNA HELICASE SRS2"/>
    <property type="match status" value="1"/>
</dbReference>
<dbReference type="GO" id="GO:0016787">
    <property type="term" value="F:hydrolase activity"/>
    <property type="evidence" value="ECO:0007669"/>
    <property type="project" value="UniProtKB-KW"/>
</dbReference>
<dbReference type="InterPro" id="IPR000212">
    <property type="entry name" value="DNA_helicase_UvrD/REP"/>
</dbReference>
<dbReference type="EMBL" id="JBBFGL010000003">
    <property type="protein sequence ID" value="MEJ5195402.1"/>
    <property type="molecule type" value="Genomic_DNA"/>
</dbReference>
<keyword evidence="1" id="KW-0547">Nucleotide-binding</keyword>
<name>A0AB35Y4A5_9FIRM</name>
<evidence type="ECO:0000313" key="6">
    <source>
        <dbReference type="EMBL" id="MEJ5195402.1"/>
    </source>
</evidence>
<gene>
    <name evidence="6" type="ORF">WF834_04300</name>
</gene>
<dbReference type="GO" id="GO:0005524">
    <property type="term" value="F:ATP binding"/>
    <property type="evidence" value="ECO:0007669"/>
    <property type="project" value="UniProtKB-KW"/>
</dbReference>
<protein>
    <submittedName>
        <fullName evidence="6">UvrD-helicase domain-containing protein</fullName>
    </submittedName>
</protein>
<sequence>MKYKFLLFDSNAVFTYVNRMTLQSIEYPQGQHFIEHIRGHYKTESFEDTIINYCDTGIIFCGKSPDSSNVSKKVFCFDLTACGDIMSESDSNLLFIFQKAFRTALKIWNRHPFSSSERVHGTKSILFPFPYPDPRRLVIERSSTVLQLESQNIDFPLLAYKYNSDDPSQDEDTVDTTILKFAEKSFNSKFCEICSQLKELDSASPVDVKSPVLHSIQTKQEVHRSDFMYWSFEDQYSKLTAPQKEVVDDDSLKSPLRIDGAAGTGKTMSMILRAYRLLEFHRKKGLPFRIIFFAHSQSTFQRNLNAFQTYSNSSQYLTKTSPQSIEFTTLLDYCATFASIPLTSLLERDAGEAKTFQLMLLENVLSHPDIIAKIRTFRPLLSPELQDMFDPQKTSPIALYNMLQHEFSIQIKGRTDSTIDKYYDLSPIANGLPCSSQKDKELVFSIFCAYQNELNADGTFDIDDVVMEALSRLNAPIWRRMRAASGYDYIFVDEMHLFNLNEQSVFHFLTKDLYQKNIPICFALDYSQAIGDRGNVSNEYIEHAFGAPTAKKYHTVFRNSPQITDFCVSIATSGVLMFHEHFSDPYNETHSNFLLDNEKKSEVPSLYEYDNDDEMLNSLKQHLQSITKNLKCSPKNIAIIAFDDKFYSPDVIERISQSVEHAVVPLNGRASSPSNKIPSDSYIIASPYDINGMEFDAVILLGVDEGRVPQTAGTSDISQHFIKYSAYNLLYLTSSRAKYRLILLGNRLKGRSSCLDHSITSKYLIVK</sequence>
<dbReference type="GO" id="GO:0003677">
    <property type="term" value="F:DNA binding"/>
    <property type="evidence" value="ECO:0007669"/>
    <property type="project" value="InterPro"/>
</dbReference>
<evidence type="ECO:0000313" key="7">
    <source>
        <dbReference type="Proteomes" id="UP001373196"/>
    </source>
</evidence>
<dbReference type="Proteomes" id="UP001373196">
    <property type="component" value="Unassembled WGS sequence"/>
</dbReference>
<dbReference type="PANTHER" id="PTHR11070">
    <property type="entry name" value="UVRD / RECB / PCRA DNA HELICASE FAMILY MEMBER"/>
    <property type="match status" value="1"/>
</dbReference>
<dbReference type="GO" id="GO:0043138">
    <property type="term" value="F:3'-5' DNA helicase activity"/>
    <property type="evidence" value="ECO:0007669"/>
    <property type="project" value="TreeGrafter"/>
</dbReference>
<dbReference type="GO" id="GO:0000725">
    <property type="term" value="P:recombinational repair"/>
    <property type="evidence" value="ECO:0007669"/>
    <property type="project" value="TreeGrafter"/>
</dbReference>
<keyword evidence="3" id="KW-0347">Helicase</keyword>
<accession>A0AB35Y4A5</accession>
<dbReference type="InterPro" id="IPR027417">
    <property type="entry name" value="P-loop_NTPase"/>
</dbReference>
<feature type="domain" description="UvrD-like helicase ATP-binding" evidence="5">
    <location>
        <begin position="243"/>
        <end position="530"/>
    </location>
</feature>
<evidence type="ECO:0000256" key="1">
    <source>
        <dbReference type="ARBA" id="ARBA00022741"/>
    </source>
</evidence>
<evidence type="ECO:0000259" key="5">
    <source>
        <dbReference type="Pfam" id="PF00580"/>
    </source>
</evidence>
<dbReference type="SUPFAM" id="SSF52540">
    <property type="entry name" value="P-loop containing nucleoside triphosphate hydrolases"/>
    <property type="match status" value="1"/>
</dbReference>
<dbReference type="RefSeq" id="WP_339395002.1">
    <property type="nucleotide sequence ID" value="NZ_JBBFGL010000003.1"/>
</dbReference>
<dbReference type="InterPro" id="IPR014016">
    <property type="entry name" value="UvrD-like_ATP-bd"/>
</dbReference>
<evidence type="ECO:0000256" key="2">
    <source>
        <dbReference type="ARBA" id="ARBA00022801"/>
    </source>
</evidence>
<proteinExistence type="predicted"/>
<evidence type="ECO:0000256" key="4">
    <source>
        <dbReference type="ARBA" id="ARBA00022840"/>
    </source>
</evidence>
<dbReference type="Gene3D" id="3.40.50.300">
    <property type="entry name" value="P-loop containing nucleotide triphosphate hydrolases"/>
    <property type="match status" value="2"/>
</dbReference>